<proteinExistence type="predicted"/>
<organism evidence="2 3">
    <name type="scientific">Saguinus oedipus</name>
    <name type="common">Cotton-top tamarin</name>
    <name type="synonym">Oedipomidas oedipus</name>
    <dbReference type="NCBI Taxonomy" id="9490"/>
    <lineage>
        <taxon>Eukaryota</taxon>
        <taxon>Metazoa</taxon>
        <taxon>Chordata</taxon>
        <taxon>Craniata</taxon>
        <taxon>Vertebrata</taxon>
        <taxon>Euteleostomi</taxon>
        <taxon>Mammalia</taxon>
        <taxon>Eutheria</taxon>
        <taxon>Euarchontoglires</taxon>
        <taxon>Primates</taxon>
        <taxon>Haplorrhini</taxon>
        <taxon>Platyrrhini</taxon>
        <taxon>Cebidae</taxon>
        <taxon>Callitrichinae</taxon>
        <taxon>Saguinus</taxon>
    </lineage>
</organism>
<dbReference type="Proteomes" id="UP001266305">
    <property type="component" value="Unassembled WGS sequence"/>
</dbReference>
<sequence length="51" mass="5758">MGSRVALQKASQLPGKGHQHKVTFRYPQKACGQMEPRFHPARLSCAPRLQK</sequence>
<keyword evidence="3" id="KW-1185">Reference proteome</keyword>
<feature type="non-terminal residue" evidence="2">
    <location>
        <position position="51"/>
    </location>
</feature>
<feature type="region of interest" description="Disordered" evidence="1">
    <location>
        <begin position="1"/>
        <end position="21"/>
    </location>
</feature>
<gene>
    <name evidence="2" type="ORF">P7K49_020365</name>
</gene>
<reference evidence="2 3" key="1">
    <citation type="submission" date="2023-05" db="EMBL/GenBank/DDBJ databases">
        <title>B98-5 Cell Line De Novo Hybrid Assembly: An Optical Mapping Approach.</title>
        <authorList>
            <person name="Kananen K."/>
            <person name="Auerbach J.A."/>
            <person name="Kautto E."/>
            <person name="Blachly J.S."/>
        </authorList>
    </citation>
    <scope>NUCLEOTIDE SEQUENCE [LARGE SCALE GENOMIC DNA]</scope>
    <source>
        <strain evidence="2">B95-8</strain>
        <tissue evidence="2">Cell line</tissue>
    </source>
</reference>
<name>A0ABQ9V1V5_SAGOE</name>
<protein>
    <submittedName>
        <fullName evidence="2">Uncharacterized protein</fullName>
    </submittedName>
</protein>
<comment type="caution">
    <text evidence="2">The sequence shown here is derived from an EMBL/GenBank/DDBJ whole genome shotgun (WGS) entry which is preliminary data.</text>
</comment>
<evidence type="ECO:0000256" key="1">
    <source>
        <dbReference type="SAM" id="MobiDB-lite"/>
    </source>
</evidence>
<dbReference type="EMBL" id="JASSZA010000009">
    <property type="protein sequence ID" value="KAK2102698.1"/>
    <property type="molecule type" value="Genomic_DNA"/>
</dbReference>
<evidence type="ECO:0000313" key="2">
    <source>
        <dbReference type="EMBL" id="KAK2102698.1"/>
    </source>
</evidence>
<accession>A0ABQ9V1V5</accession>
<evidence type="ECO:0000313" key="3">
    <source>
        <dbReference type="Proteomes" id="UP001266305"/>
    </source>
</evidence>